<organism evidence="1 2">
    <name type="scientific">Neglectibacter timonensis</name>
    <dbReference type="NCBI Taxonomy" id="1776382"/>
    <lineage>
        <taxon>Bacteria</taxon>
        <taxon>Bacillati</taxon>
        <taxon>Bacillota</taxon>
        <taxon>Clostridia</taxon>
        <taxon>Eubacteriales</taxon>
        <taxon>Oscillospiraceae</taxon>
        <taxon>Neglectibacter</taxon>
    </lineage>
</organism>
<accession>A0ABT1S0T4</accession>
<sequence length="311" mass="34352">MADKRYSGEALGPRGERERYSRVIRALDLLKEDLSQSVPSPPSGLFGARAVLRAGGSVIDLANLDLEFTVPFDDDTTANEAEFTVYNLSRATRERLELDKAVTLTAGYGDDTGVIFSGVISDVKSPWVGVDRKTVISAVDNPALKEKDVENISFSAGTSASYILRALLERLGLPIAVFRARKDHIYEDAVTVSGGIMQSIDRYARTCGISTYIQRGKIYAQDVRESTNGLRFDLDSSHGLLESPEPFQEELKEDGETEIRKGYRLKLLLQHRAMTGSLVNLRTRDVTGAFHVLEGKHVYNGTDFITELTVI</sequence>
<keyword evidence="2" id="KW-1185">Reference proteome</keyword>
<dbReference type="GeneID" id="90533406"/>
<dbReference type="NCBIfam" id="NF047561">
    <property type="entry name" value="orf58_phage_fam"/>
    <property type="match status" value="1"/>
</dbReference>
<evidence type="ECO:0000313" key="2">
    <source>
        <dbReference type="Proteomes" id="UP001524473"/>
    </source>
</evidence>
<dbReference type="InterPro" id="IPR054496">
    <property type="entry name" value="E217_GP41"/>
</dbReference>
<dbReference type="Proteomes" id="UP001524473">
    <property type="component" value="Unassembled WGS sequence"/>
</dbReference>
<reference evidence="1 2" key="1">
    <citation type="submission" date="2022-06" db="EMBL/GenBank/DDBJ databases">
        <title>Isolation of gut microbiota from human fecal samples.</title>
        <authorList>
            <person name="Pamer E.G."/>
            <person name="Barat B."/>
            <person name="Waligurski E."/>
            <person name="Medina S."/>
            <person name="Paddock L."/>
            <person name="Mostad J."/>
        </authorList>
    </citation>
    <scope>NUCLEOTIDE SEQUENCE [LARGE SCALE GENOMIC DNA]</scope>
    <source>
        <strain evidence="1 2">DFI.9.73</strain>
    </source>
</reference>
<comment type="caution">
    <text evidence="1">The sequence shown here is derived from an EMBL/GenBank/DDBJ whole genome shotgun (WGS) entry which is preliminary data.</text>
</comment>
<evidence type="ECO:0008006" key="3">
    <source>
        <dbReference type="Google" id="ProtNLM"/>
    </source>
</evidence>
<name>A0ABT1S0T4_9FIRM</name>
<gene>
    <name evidence="1" type="ORF">NE695_10975</name>
</gene>
<dbReference type="Pfam" id="PF22759">
    <property type="entry name" value="E217_GP41"/>
    <property type="match status" value="1"/>
</dbReference>
<dbReference type="RefSeq" id="WP_066866471.1">
    <property type="nucleotide sequence ID" value="NZ_CABKVV010000014.1"/>
</dbReference>
<evidence type="ECO:0000313" key="1">
    <source>
        <dbReference type="EMBL" id="MCQ4840433.1"/>
    </source>
</evidence>
<dbReference type="EMBL" id="JANFZH010000023">
    <property type="protein sequence ID" value="MCQ4840433.1"/>
    <property type="molecule type" value="Genomic_DNA"/>
</dbReference>
<protein>
    <recommendedName>
        <fullName evidence="3">Phage protein D</fullName>
    </recommendedName>
</protein>
<proteinExistence type="predicted"/>